<dbReference type="OrthoDB" id="14196at2"/>
<dbReference type="STRING" id="1121322.SAMN02745136_03141"/>
<keyword evidence="1" id="KW-0812">Transmembrane</keyword>
<keyword evidence="1" id="KW-1133">Transmembrane helix</keyword>
<dbReference type="EMBL" id="FRAC01000015">
    <property type="protein sequence ID" value="SHK69952.1"/>
    <property type="molecule type" value="Genomic_DNA"/>
</dbReference>
<proteinExistence type="predicted"/>
<sequence length="269" mass="30407">MAESLKSSKNEAVTEKISKKKTKWSKYKIVSLAIIILLLTAGVCVYSKLDSRNDSAVSAAFNNDEVMRINSQSVGMNEFLLYAADVYQGYNLQKEADWDKKITESGNKTVTFEEQVKGTICEQIRMTKVLGMKAQDIGFSLSDGEKKILLENAQTYYKDLTSANVIDKALTVELIVKFYEENALAQKVYNSIIEGYDDNYNTSVKDTKDKGLTEKESYFIEAYHNLADKYDKNYDYNTSINWDLLEQLSFSKLSEKDAAKSDTADTATQ</sequence>
<keyword evidence="3" id="KW-1185">Reference proteome</keyword>
<evidence type="ECO:0008006" key="4">
    <source>
        <dbReference type="Google" id="ProtNLM"/>
    </source>
</evidence>
<dbReference type="Proteomes" id="UP000184386">
    <property type="component" value="Unassembled WGS sequence"/>
</dbReference>
<gene>
    <name evidence="2" type="ORF">SAMN02745136_03141</name>
</gene>
<name>A0A1M6UL59_9FIRM</name>
<evidence type="ECO:0000256" key="1">
    <source>
        <dbReference type="SAM" id="Phobius"/>
    </source>
</evidence>
<accession>A0A1M6UL59</accession>
<dbReference type="AlphaFoldDB" id="A0A1M6UL59"/>
<feature type="transmembrane region" description="Helical" evidence="1">
    <location>
        <begin position="29"/>
        <end position="49"/>
    </location>
</feature>
<organism evidence="2 3">
    <name type="scientific">Anaerocolumna jejuensis DSM 15929</name>
    <dbReference type="NCBI Taxonomy" id="1121322"/>
    <lineage>
        <taxon>Bacteria</taxon>
        <taxon>Bacillati</taxon>
        <taxon>Bacillota</taxon>
        <taxon>Clostridia</taxon>
        <taxon>Lachnospirales</taxon>
        <taxon>Lachnospiraceae</taxon>
        <taxon>Anaerocolumna</taxon>
    </lineage>
</organism>
<dbReference type="RefSeq" id="WP_073277583.1">
    <property type="nucleotide sequence ID" value="NZ_FRAC01000015.1"/>
</dbReference>
<protein>
    <recommendedName>
        <fullName evidence="4">SurA N-terminal domain-containing protein</fullName>
    </recommendedName>
</protein>
<evidence type="ECO:0000313" key="2">
    <source>
        <dbReference type="EMBL" id="SHK69952.1"/>
    </source>
</evidence>
<keyword evidence="1" id="KW-0472">Membrane</keyword>
<reference evidence="2 3" key="1">
    <citation type="submission" date="2016-11" db="EMBL/GenBank/DDBJ databases">
        <authorList>
            <person name="Jaros S."/>
            <person name="Januszkiewicz K."/>
            <person name="Wedrychowicz H."/>
        </authorList>
    </citation>
    <scope>NUCLEOTIDE SEQUENCE [LARGE SCALE GENOMIC DNA]</scope>
    <source>
        <strain evidence="2 3">DSM 15929</strain>
    </source>
</reference>
<evidence type="ECO:0000313" key="3">
    <source>
        <dbReference type="Proteomes" id="UP000184386"/>
    </source>
</evidence>